<evidence type="ECO:0000256" key="2">
    <source>
        <dbReference type="ARBA" id="ARBA00022741"/>
    </source>
</evidence>
<dbReference type="PROSITE" id="PS00108">
    <property type="entry name" value="PROTEIN_KINASE_ST"/>
    <property type="match status" value="1"/>
</dbReference>
<dbReference type="Gene3D" id="3.30.200.20">
    <property type="entry name" value="Phosphorylase Kinase, domain 1"/>
    <property type="match status" value="1"/>
</dbReference>
<feature type="compositionally biased region" description="Basic and acidic residues" evidence="4">
    <location>
        <begin position="976"/>
        <end position="996"/>
    </location>
</feature>
<proteinExistence type="predicted"/>
<dbReference type="EMBL" id="KZ819635">
    <property type="protein sequence ID" value="PWN91994.1"/>
    <property type="molecule type" value="Genomic_DNA"/>
</dbReference>
<dbReference type="OrthoDB" id="2158884at2759"/>
<feature type="compositionally biased region" description="Low complexity" evidence="4">
    <location>
        <begin position="801"/>
        <end position="813"/>
    </location>
</feature>
<dbReference type="Pfam" id="PF00069">
    <property type="entry name" value="Pkinase"/>
    <property type="match status" value="1"/>
</dbReference>
<feature type="compositionally biased region" description="Low complexity" evidence="4">
    <location>
        <begin position="926"/>
        <end position="939"/>
    </location>
</feature>
<dbReference type="GO" id="GO:0004674">
    <property type="term" value="F:protein serine/threonine kinase activity"/>
    <property type="evidence" value="ECO:0007669"/>
    <property type="project" value="UniProtKB-KW"/>
</dbReference>
<protein>
    <recommendedName>
        <fullName evidence="5">Protein kinase domain-containing protein</fullName>
    </recommendedName>
</protein>
<feature type="compositionally biased region" description="Polar residues" evidence="4">
    <location>
        <begin position="997"/>
        <end position="1006"/>
    </location>
</feature>
<dbReference type="STRING" id="215250.A0A316YT87"/>
<evidence type="ECO:0000256" key="4">
    <source>
        <dbReference type="SAM" id="MobiDB-lite"/>
    </source>
</evidence>
<feature type="compositionally biased region" description="Low complexity" evidence="4">
    <location>
        <begin position="906"/>
        <end position="918"/>
    </location>
</feature>
<dbReference type="InterPro" id="IPR011009">
    <property type="entry name" value="Kinase-like_dom_sf"/>
</dbReference>
<organism evidence="6 7">
    <name type="scientific">Acaromyces ingoldii</name>
    <dbReference type="NCBI Taxonomy" id="215250"/>
    <lineage>
        <taxon>Eukaryota</taxon>
        <taxon>Fungi</taxon>
        <taxon>Dikarya</taxon>
        <taxon>Basidiomycota</taxon>
        <taxon>Ustilaginomycotina</taxon>
        <taxon>Exobasidiomycetes</taxon>
        <taxon>Exobasidiales</taxon>
        <taxon>Cryptobasidiaceae</taxon>
        <taxon>Acaromyces</taxon>
    </lineage>
</organism>
<dbReference type="RefSeq" id="XP_025379192.1">
    <property type="nucleotide sequence ID" value="XM_025525713.1"/>
</dbReference>
<gene>
    <name evidence="6" type="ORF">FA10DRAFT_79972</name>
</gene>
<dbReference type="InterPro" id="IPR050117">
    <property type="entry name" value="MAPK"/>
</dbReference>
<feature type="compositionally biased region" description="Polar residues" evidence="4">
    <location>
        <begin position="755"/>
        <end position="770"/>
    </location>
</feature>
<reference evidence="6 7" key="1">
    <citation type="journal article" date="2018" name="Mol. Biol. Evol.">
        <title>Broad Genomic Sampling Reveals a Smut Pathogenic Ancestry of the Fungal Clade Ustilaginomycotina.</title>
        <authorList>
            <person name="Kijpornyongpan T."/>
            <person name="Mondo S.J."/>
            <person name="Barry K."/>
            <person name="Sandor L."/>
            <person name="Lee J."/>
            <person name="Lipzen A."/>
            <person name="Pangilinan J."/>
            <person name="LaButti K."/>
            <person name="Hainaut M."/>
            <person name="Henrissat B."/>
            <person name="Grigoriev I.V."/>
            <person name="Spatafora J.W."/>
            <person name="Aime M.C."/>
        </authorList>
    </citation>
    <scope>NUCLEOTIDE SEQUENCE [LARGE SCALE GENOMIC DNA]</scope>
    <source>
        <strain evidence="6 7">MCA 4198</strain>
    </source>
</reference>
<sequence length="1287" mass="138104">MPLLNGVSGSGSPHGGLGSSSSGVVGAAGAGDGGLRAGMLPKQAPHQLSPRHYDQYGHDPGPSSIPLTNRTGNGNGNSNSNSNGNVGYLGASSLQAIPPYRGSPSTTQANGGYNTSLASNSAVNGQAGGYGMQIRSPTESSMPTTAASLMREGPRDFTVIKDVGDGSFGTVCLADWKSPLPSGTLLSPMQHPTTRPEYLGKRLVAIKKMKKPFSSWDECMKLKELKSLLAIPHHPNIIPLYDAFLMPGEKKMLHFVFECMEGNLYQLTKSRKGRPLASGLVASIFQQIIRGLHHIHEHGYFHRDMKPENLLITTTGLADYPAYAPFAPRGTAPERDVLVIVKLADFGLARETQSAPPYTEYVSTRWYRAPEILLRARDYSSPVDIWALGTILAELLNLKPLFPGQTEVDQVLYIVEILGNPSSEYGKDERGRLRGGGDWARGLRLAEKVGFEFPKASPMNFANLFSAKVPAALVDCIQDMMRYEPQARLTTRDCLNHVYYREIAPKLLPLQAKELAIATEPTAQLRQVPRAQLQPIALPDKTMGMDPNAGRRQVPPSHSAMPQSVRPAFGAGTSAHDMARLQQQQDQPMAAASPMRTGPTHDTGPVDAPMDAASPKELNDVQWAPAPGSGVRDSTISQISQYPAFPDSASLYAGSHASMQFDDVSLRPPQAYQGEAGSDAQFSTSTVRDVRQYNPQVQRNSAAMPPRRPEEEQWVNRQAQQGLPAQTQDNGSDLADSNASNETLGSRDRRRSKTWGLNISSVFTGNSSGSGPVPKQPTGQQWDPTPAQQLVAEQQPQFLTSQAQQQAAYSSASLPNSAPVQSSSKPLDPKKAKKEAEKKAREAEKAKRTAQEKAARDRARAVMQKRNQILAASNNRDQVEWLDNSLADNDVTRALAQSDKARGKQPSSSMSSYSSTYGGTYGGGPSPASESSGSSLFSPQAPSHQHLAGLSSPGLPRQGMRGGVHGSSAFSRGPGRYREYDDERSLSSFDHDDPRRQSMQSFQTGDSDPGPGGRYVHGNLANMQRQGSASSLNSAPGVIDASGRRLVDYRTSHDNRSVASSLDQQLVQDFGNTTVGDVRQRDPGSVSPGPHHLYGTRTSVSRQSHGSRASSAHRQGSASPLHQTPAPRFHPYSHGPGPSISSTHSGSAHSYQLPPLPQVPIHGGGDGAPGPFPHRPRSVTRRSSQSAHRGISRGSVGSQANDSVQRPLASPTTHLASVNPMFQIPRQQSQGATPSPQPPQLPLPGVTGQAPLLPPFSQLAQSVPMSPDNDATMYGPSGQGQGQGYQR</sequence>
<dbReference type="InterPro" id="IPR000719">
    <property type="entry name" value="Prot_kinase_dom"/>
</dbReference>
<feature type="region of interest" description="Disordered" evidence="4">
    <location>
        <begin position="893"/>
        <end position="1018"/>
    </location>
</feature>
<feature type="compositionally biased region" description="Polar residues" evidence="4">
    <location>
        <begin position="1195"/>
        <end position="1208"/>
    </location>
</feature>
<feature type="compositionally biased region" description="Gly residues" evidence="4">
    <location>
        <begin position="26"/>
        <end position="36"/>
    </location>
</feature>
<feature type="compositionally biased region" description="Basic and acidic residues" evidence="4">
    <location>
        <begin position="827"/>
        <end position="860"/>
    </location>
</feature>
<feature type="compositionally biased region" description="Low complexity" evidence="4">
    <location>
        <begin position="1133"/>
        <end position="1150"/>
    </location>
</feature>
<dbReference type="CDD" id="cd07830">
    <property type="entry name" value="STKc_MAK_like"/>
    <property type="match status" value="1"/>
</dbReference>
<keyword evidence="7" id="KW-1185">Reference proteome</keyword>
<feature type="domain" description="Protein kinase" evidence="5">
    <location>
        <begin position="157"/>
        <end position="500"/>
    </location>
</feature>
<evidence type="ECO:0000313" key="7">
    <source>
        <dbReference type="Proteomes" id="UP000245768"/>
    </source>
</evidence>
<evidence type="ECO:0000256" key="1">
    <source>
        <dbReference type="ARBA" id="ARBA00022527"/>
    </source>
</evidence>
<name>A0A316YT87_9BASI</name>
<dbReference type="InterPro" id="IPR008271">
    <property type="entry name" value="Ser/Thr_kinase_AS"/>
</dbReference>
<dbReference type="GeneID" id="37047629"/>
<evidence type="ECO:0000313" key="6">
    <source>
        <dbReference type="EMBL" id="PWN91994.1"/>
    </source>
</evidence>
<dbReference type="Proteomes" id="UP000245768">
    <property type="component" value="Unassembled WGS sequence"/>
</dbReference>
<keyword evidence="1" id="KW-0418">Kinase</keyword>
<feature type="region of interest" description="Disordered" evidence="4">
    <location>
        <begin position="1227"/>
        <end position="1287"/>
    </location>
</feature>
<feature type="region of interest" description="Disordered" evidence="4">
    <location>
        <begin position="696"/>
        <end position="783"/>
    </location>
</feature>
<keyword evidence="1" id="KW-0808">Transferase</keyword>
<dbReference type="SUPFAM" id="SSF56112">
    <property type="entry name" value="Protein kinase-like (PK-like)"/>
    <property type="match status" value="1"/>
</dbReference>
<keyword evidence="3" id="KW-0067">ATP-binding</keyword>
<dbReference type="FunFam" id="1.10.510.10:FF:000314">
    <property type="entry name" value="Serine threonine-protein kinase mak"/>
    <property type="match status" value="1"/>
</dbReference>
<keyword evidence="1" id="KW-0723">Serine/threonine-protein kinase</keyword>
<evidence type="ECO:0000256" key="3">
    <source>
        <dbReference type="ARBA" id="ARBA00022840"/>
    </source>
</evidence>
<feature type="region of interest" description="Disordered" evidence="4">
    <location>
        <begin position="1"/>
        <end position="87"/>
    </location>
</feature>
<feature type="compositionally biased region" description="Polar residues" evidence="4">
    <location>
        <begin position="715"/>
        <end position="744"/>
    </location>
</feature>
<feature type="region of interest" description="Disordered" evidence="4">
    <location>
        <begin position="539"/>
        <end position="613"/>
    </location>
</feature>
<dbReference type="InParanoid" id="A0A316YT87"/>
<evidence type="ECO:0000259" key="5">
    <source>
        <dbReference type="PROSITE" id="PS50011"/>
    </source>
</evidence>
<keyword evidence="2" id="KW-0547">Nucleotide-binding</keyword>
<dbReference type="Gene3D" id="1.10.510.10">
    <property type="entry name" value="Transferase(Phosphotransferase) domain 1"/>
    <property type="match status" value="1"/>
</dbReference>
<feature type="compositionally biased region" description="Low complexity" evidence="4">
    <location>
        <begin position="76"/>
        <end position="85"/>
    </location>
</feature>
<feature type="region of interest" description="Disordered" evidence="4">
    <location>
        <begin position="798"/>
        <end position="878"/>
    </location>
</feature>
<accession>A0A316YT87</accession>
<dbReference type="PROSITE" id="PS50011">
    <property type="entry name" value="PROTEIN_KINASE_DOM"/>
    <property type="match status" value="1"/>
</dbReference>
<dbReference type="GO" id="GO:0005524">
    <property type="term" value="F:ATP binding"/>
    <property type="evidence" value="ECO:0007669"/>
    <property type="project" value="UniProtKB-KW"/>
</dbReference>
<feature type="compositionally biased region" description="Polar residues" evidence="4">
    <location>
        <begin position="865"/>
        <end position="876"/>
    </location>
</feature>
<feature type="region of interest" description="Disordered" evidence="4">
    <location>
        <begin position="1074"/>
        <end position="1208"/>
    </location>
</feature>
<feature type="compositionally biased region" description="Polar residues" evidence="4">
    <location>
        <begin position="814"/>
        <end position="825"/>
    </location>
</feature>
<dbReference type="SMART" id="SM00220">
    <property type="entry name" value="S_TKc"/>
    <property type="match status" value="1"/>
</dbReference>
<feature type="compositionally biased region" description="Polar residues" evidence="4">
    <location>
        <begin position="1096"/>
        <end position="1122"/>
    </location>
</feature>
<dbReference type="PANTHER" id="PTHR24055">
    <property type="entry name" value="MITOGEN-ACTIVATED PROTEIN KINASE"/>
    <property type="match status" value="1"/>
</dbReference>
<feature type="compositionally biased region" description="Gly residues" evidence="4">
    <location>
        <begin position="8"/>
        <end position="18"/>
    </location>
</feature>
<feature type="compositionally biased region" description="Gly residues" evidence="4">
    <location>
        <begin position="1277"/>
        <end position="1287"/>
    </location>
</feature>